<name>A0A317KG15_9ACTN</name>
<feature type="transmembrane region" description="Helical" evidence="3">
    <location>
        <begin position="249"/>
        <end position="269"/>
    </location>
</feature>
<dbReference type="AlphaFoldDB" id="A0A317KG15"/>
<feature type="region of interest" description="Disordered" evidence="2">
    <location>
        <begin position="80"/>
        <end position="101"/>
    </location>
</feature>
<sequence length="281" mass="28677">MENTSYPCPACGASANLVTGCSGCGLGPYPPAAEVVRLDRQIGVLDREVEQARQTYQGLLRRLDETRQRRAELAAGTRARFPAPAPPRPVPVTPVPAPGRPETSTRTVQGLLFVLGGLLLGTAAIVFTAVAWASVGVAGRALILAAFTALALAVPMVSVRRGLRGTAETFAAVGLLLVLLDGYAAWAVNLAGVAGWPATRYAGLVAAVGAAVAAGYARLSRLTVPWFAALLVGQPVLPLLAVASRPSAAGWALVLTGVALGDLVVVVALRRRVAGGGAGHG</sequence>
<evidence type="ECO:0000313" key="4">
    <source>
        <dbReference type="EMBL" id="PWU52496.1"/>
    </source>
</evidence>
<reference evidence="5" key="1">
    <citation type="submission" date="2018-05" db="EMBL/GenBank/DDBJ databases">
        <title>Micromonospora globispora sp. nov. and Micromonospora rugosa sp. nov., isolated from marine sediment.</title>
        <authorList>
            <person name="Carro L."/>
            <person name="Aysel V."/>
            <person name="Cetin D."/>
            <person name="Igual J.M."/>
            <person name="Klenk H.-P."/>
            <person name="Trujillo M.E."/>
            <person name="Sahin N."/>
        </authorList>
    </citation>
    <scope>NUCLEOTIDE SEQUENCE [LARGE SCALE GENOMIC DNA]</scope>
    <source>
        <strain evidence="5">S2904</strain>
    </source>
</reference>
<feature type="compositionally biased region" description="Pro residues" evidence="2">
    <location>
        <begin position="83"/>
        <end position="99"/>
    </location>
</feature>
<keyword evidence="5" id="KW-1185">Reference proteome</keyword>
<feature type="transmembrane region" description="Helical" evidence="3">
    <location>
        <begin position="169"/>
        <end position="186"/>
    </location>
</feature>
<evidence type="ECO:0000256" key="1">
    <source>
        <dbReference type="SAM" id="Coils"/>
    </source>
</evidence>
<protein>
    <submittedName>
        <fullName evidence="4">Uncharacterized protein</fullName>
    </submittedName>
</protein>
<keyword evidence="3" id="KW-0472">Membrane</keyword>
<feature type="transmembrane region" description="Helical" evidence="3">
    <location>
        <begin position="224"/>
        <end position="243"/>
    </location>
</feature>
<evidence type="ECO:0000256" key="2">
    <source>
        <dbReference type="SAM" id="MobiDB-lite"/>
    </source>
</evidence>
<feature type="transmembrane region" description="Helical" evidence="3">
    <location>
        <begin position="198"/>
        <end position="217"/>
    </location>
</feature>
<dbReference type="EMBL" id="QGSV01000065">
    <property type="protein sequence ID" value="PWU52496.1"/>
    <property type="molecule type" value="Genomic_DNA"/>
</dbReference>
<evidence type="ECO:0000256" key="3">
    <source>
        <dbReference type="SAM" id="Phobius"/>
    </source>
</evidence>
<keyword evidence="3" id="KW-0812">Transmembrane</keyword>
<gene>
    <name evidence="4" type="ORF">DLJ46_02975</name>
</gene>
<keyword evidence="3" id="KW-1133">Transmembrane helix</keyword>
<dbReference type="Proteomes" id="UP000245683">
    <property type="component" value="Unassembled WGS sequence"/>
</dbReference>
<comment type="caution">
    <text evidence="4">The sequence shown here is derived from an EMBL/GenBank/DDBJ whole genome shotgun (WGS) entry which is preliminary data.</text>
</comment>
<proteinExistence type="predicted"/>
<evidence type="ECO:0000313" key="5">
    <source>
        <dbReference type="Proteomes" id="UP000245683"/>
    </source>
</evidence>
<keyword evidence="1" id="KW-0175">Coiled coil</keyword>
<feature type="transmembrane region" description="Helical" evidence="3">
    <location>
        <begin position="110"/>
        <end position="132"/>
    </location>
</feature>
<organism evidence="4 5">
    <name type="scientific">Micromonospora globispora</name>
    <dbReference type="NCBI Taxonomy" id="1450148"/>
    <lineage>
        <taxon>Bacteria</taxon>
        <taxon>Bacillati</taxon>
        <taxon>Actinomycetota</taxon>
        <taxon>Actinomycetes</taxon>
        <taxon>Micromonosporales</taxon>
        <taxon>Micromonosporaceae</taxon>
        <taxon>Micromonospora</taxon>
    </lineage>
</organism>
<feature type="transmembrane region" description="Helical" evidence="3">
    <location>
        <begin position="138"/>
        <end position="157"/>
    </location>
</feature>
<feature type="coiled-coil region" evidence="1">
    <location>
        <begin position="35"/>
        <end position="69"/>
    </location>
</feature>
<feature type="non-terminal residue" evidence="4">
    <location>
        <position position="281"/>
    </location>
</feature>
<accession>A0A317KG15</accession>